<name>A0A218UI38_9PASE</name>
<dbReference type="AlphaFoldDB" id="A0A218UI38"/>
<keyword evidence="2" id="KW-1185">Reference proteome</keyword>
<sequence length="56" mass="6359">MTEEDIIKKEQTLLKKNHFMKPEPKEQHPGLFVVPQGCAFHPPSSSLQISSEQLLS</sequence>
<dbReference type="EMBL" id="MUZQ01000295">
    <property type="protein sequence ID" value="OWK53258.1"/>
    <property type="molecule type" value="Genomic_DNA"/>
</dbReference>
<evidence type="ECO:0000313" key="1">
    <source>
        <dbReference type="EMBL" id="OWK53258.1"/>
    </source>
</evidence>
<gene>
    <name evidence="1" type="ORF">RLOC_00014617</name>
</gene>
<reference evidence="1 2" key="1">
    <citation type="submission" date="2017-05" db="EMBL/GenBank/DDBJ databases">
        <title>Genome of assembly of the Bengalese finch, Lonchura striata domestica.</title>
        <authorList>
            <person name="Colquitt B.M."/>
            <person name="Brainard M.S."/>
        </authorList>
    </citation>
    <scope>NUCLEOTIDE SEQUENCE [LARGE SCALE GENOMIC DNA]</scope>
    <source>
        <strain evidence="1">White83orange57</strain>
    </source>
</reference>
<evidence type="ECO:0000313" key="2">
    <source>
        <dbReference type="Proteomes" id="UP000197619"/>
    </source>
</evidence>
<proteinExistence type="predicted"/>
<organism evidence="1 2">
    <name type="scientific">Lonchura striata</name>
    <name type="common">white-rumped munia</name>
    <dbReference type="NCBI Taxonomy" id="40157"/>
    <lineage>
        <taxon>Eukaryota</taxon>
        <taxon>Metazoa</taxon>
        <taxon>Chordata</taxon>
        <taxon>Craniata</taxon>
        <taxon>Vertebrata</taxon>
        <taxon>Euteleostomi</taxon>
        <taxon>Archelosauria</taxon>
        <taxon>Archosauria</taxon>
        <taxon>Dinosauria</taxon>
        <taxon>Saurischia</taxon>
        <taxon>Theropoda</taxon>
        <taxon>Coelurosauria</taxon>
        <taxon>Aves</taxon>
        <taxon>Neognathae</taxon>
        <taxon>Neoaves</taxon>
        <taxon>Telluraves</taxon>
        <taxon>Australaves</taxon>
        <taxon>Passeriformes</taxon>
        <taxon>Passeroidea</taxon>
        <taxon>Estrildidae</taxon>
        <taxon>Estrildinae</taxon>
        <taxon>Lonchura</taxon>
    </lineage>
</organism>
<protein>
    <submittedName>
        <fullName evidence="1">Uncharacterized protein</fullName>
    </submittedName>
</protein>
<dbReference type="Proteomes" id="UP000197619">
    <property type="component" value="Unassembled WGS sequence"/>
</dbReference>
<comment type="caution">
    <text evidence="1">The sequence shown here is derived from an EMBL/GenBank/DDBJ whole genome shotgun (WGS) entry which is preliminary data.</text>
</comment>
<accession>A0A218UI38</accession>